<dbReference type="Gene3D" id="1.10.1270.20">
    <property type="entry name" value="tRNA(m1g37)methyltransferase, domain 2"/>
    <property type="match status" value="1"/>
</dbReference>
<proteinExistence type="inferred from homology"/>
<dbReference type="NCBIfam" id="TIGR00088">
    <property type="entry name" value="trmD"/>
    <property type="match status" value="1"/>
</dbReference>
<evidence type="ECO:0000256" key="2">
    <source>
        <dbReference type="ARBA" id="ARBA00004496"/>
    </source>
</evidence>
<evidence type="ECO:0000313" key="16">
    <source>
        <dbReference type="EMBL" id="CAB4669511.1"/>
    </source>
</evidence>
<dbReference type="Gene3D" id="3.40.1280.10">
    <property type="match status" value="1"/>
</dbReference>
<evidence type="ECO:0000259" key="15">
    <source>
        <dbReference type="Pfam" id="PF01746"/>
    </source>
</evidence>
<name>A0A6J6M5Y2_9ZZZZ</name>
<dbReference type="EC" id="2.1.1.228" evidence="5"/>
<keyword evidence="7" id="KW-0963">Cytoplasm</keyword>
<dbReference type="NCBIfam" id="NF000648">
    <property type="entry name" value="PRK00026.1"/>
    <property type="match status" value="1"/>
</dbReference>
<evidence type="ECO:0000256" key="14">
    <source>
        <dbReference type="ARBA" id="ARBA00047783"/>
    </source>
</evidence>
<keyword evidence="11" id="KW-0819">tRNA processing</keyword>
<evidence type="ECO:0000313" key="18">
    <source>
        <dbReference type="EMBL" id="CAB4813195.1"/>
    </source>
</evidence>
<dbReference type="FunFam" id="3.40.1280.10:FF:000001">
    <property type="entry name" value="tRNA (guanine-N(1)-)-methyltransferase"/>
    <property type="match status" value="1"/>
</dbReference>
<dbReference type="GO" id="GO:0002939">
    <property type="term" value="P:tRNA N1-guanine methylation"/>
    <property type="evidence" value="ECO:0007669"/>
    <property type="project" value="TreeGrafter"/>
</dbReference>
<keyword evidence="8" id="KW-0489">Methyltransferase</keyword>
<dbReference type="SUPFAM" id="SSF75217">
    <property type="entry name" value="alpha/beta knot"/>
    <property type="match status" value="1"/>
</dbReference>
<dbReference type="EMBL" id="CAFAAZ010000001">
    <property type="protein sequence ID" value="CAB4813195.1"/>
    <property type="molecule type" value="Genomic_DNA"/>
</dbReference>
<comment type="similarity">
    <text evidence="3">Belongs to the RNA methyltransferase TrmD family.</text>
</comment>
<evidence type="ECO:0000256" key="13">
    <source>
        <dbReference type="ARBA" id="ARBA00033392"/>
    </source>
</evidence>
<dbReference type="EMBL" id="CAEZYD010000005">
    <property type="protein sequence ID" value="CAB4707283.1"/>
    <property type="molecule type" value="Genomic_DNA"/>
</dbReference>
<evidence type="ECO:0000256" key="10">
    <source>
        <dbReference type="ARBA" id="ARBA00022691"/>
    </source>
</evidence>
<dbReference type="PIRSF" id="PIRSF000386">
    <property type="entry name" value="tRNA_mtase"/>
    <property type="match status" value="1"/>
</dbReference>
<accession>A0A6J6M5Y2</accession>
<dbReference type="GO" id="GO:0005829">
    <property type="term" value="C:cytosol"/>
    <property type="evidence" value="ECO:0007669"/>
    <property type="project" value="TreeGrafter"/>
</dbReference>
<dbReference type="InterPro" id="IPR029028">
    <property type="entry name" value="Alpha/beta_knot_MTases"/>
</dbReference>
<evidence type="ECO:0000256" key="9">
    <source>
        <dbReference type="ARBA" id="ARBA00022679"/>
    </source>
</evidence>
<evidence type="ECO:0000256" key="1">
    <source>
        <dbReference type="ARBA" id="ARBA00002634"/>
    </source>
</evidence>
<keyword evidence="10" id="KW-0949">S-adenosyl-L-methionine</keyword>
<evidence type="ECO:0000313" key="21">
    <source>
        <dbReference type="EMBL" id="CAB5024511.1"/>
    </source>
</evidence>
<evidence type="ECO:0000256" key="4">
    <source>
        <dbReference type="ARBA" id="ARBA00011738"/>
    </source>
</evidence>
<comment type="function">
    <text evidence="1">Specifically methylates guanosine-37 in various tRNAs.</text>
</comment>
<evidence type="ECO:0000256" key="11">
    <source>
        <dbReference type="ARBA" id="ARBA00022694"/>
    </source>
</evidence>
<dbReference type="EMBL" id="CAFBPT010000002">
    <property type="protein sequence ID" value="CAB5024511.1"/>
    <property type="molecule type" value="Genomic_DNA"/>
</dbReference>
<comment type="subunit">
    <text evidence="4">Homodimer.</text>
</comment>
<evidence type="ECO:0000256" key="5">
    <source>
        <dbReference type="ARBA" id="ARBA00012807"/>
    </source>
</evidence>
<dbReference type="InterPro" id="IPR023148">
    <property type="entry name" value="tRNA_m1G_MeTrfase_C_sf"/>
</dbReference>
<dbReference type="PANTHER" id="PTHR46417">
    <property type="entry name" value="TRNA (GUANINE-N(1)-)-METHYLTRANSFERASE"/>
    <property type="match status" value="1"/>
</dbReference>
<dbReference type="EMBL" id="CAFBMA010000001">
    <property type="protein sequence ID" value="CAB4887760.1"/>
    <property type="molecule type" value="Genomic_DNA"/>
</dbReference>
<evidence type="ECO:0000256" key="6">
    <source>
        <dbReference type="ARBA" id="ARBA00014679"/>
    </source>
</evidence>
<dbReference type="Pfam" id="PF01746">
    <property type="entry name" value="tRNA_m1G_MT"/>
    <property type="match status" value="1"/>
</dbReference>
<dbReference type="InterPro" id="IPR016009">
    <property type="entry name" value="tRNA_MeTrfase_TRMD/TRM10"/>
</dbReference>
<gene>
    <name evidence="16" type="ORF">UFOPK2343_00285</name>
    <name evidence="17" type="ORF">UFOPK2652_00565</name>
    <name evidence="18" type="ORF">UFOPK3128_00205</name>
    <name evidence="19" type="ORF">UFOPK3511_00067</name>
    <name evidence="20" type="ORF">UFOPK3880_00205</name>
    <name evidence="21" type="ORF">UFOPK4146_00458</name>
</gene>
<dbReference type="InterPro" id="IPR029026">
    <property type="entry name" value="tRNA_m1G_MTases_N"/>
</dbReference>
<evidence type="ECO:0000256" key="7">
    <source>
        <dbReference type="ARBA" id="ARBA00022490"/>
    </source>
</evidence>
<dbReference type="AlphaFoldDB" id="A0A6J6M5Y2"/>
<reference evidence="16" key="1">
    <citation type="submission" date="2020-05" db="EMBL/GenBank/DDBJ databases">
        <authorList>
            <person name="Chiriac C."/>
            <person name="Salcher M."/>
            <person name="Ghai R."/>
            <person name="Kavagutti S V."/>
        </authorList>
    </citation>
    <scope>NUCLEOTIDE SEQUENCE</scope>
</reference>
<evidence type="ECO:0000256" key="12">
    <source>
        <dbReference type="ARBA" id="ARBA00029736"/>
    </source>
</evidence>
<dbReference type="EMBL" id="CAFBNU010000001">
    <property type="protein sequence ID" value="CAB4959576.1"/>
    <property type="molecule type" value="Genomic_DNA"/>
</dbReference>
<evidence type="ECO:0000313" key="17">
    <source>
        <dbReference type="EMBL" id="CAB4707283.1"/>
    </source>
</evidence>
<evidence type="ECO:0000256" key="3">
    <source>
        <dbReference type="ARBA" id="ARBA00007630"/>
    </source>
</evidence>
<evidence type="ECO:0000313" key="19">
    <source>
        <dbReference type="EMBL" id="CAB4887760.1"/>
    </source>
</evidence>
<dbReference type="GO" id="GO:0052906">
    <property type="term" value="F:tRNA (guanine(37)-N1)-methyltransferase activity"/>
    <property type="evidence" value="ECO:0007669"/>
    <property type="project" value="UniProtKB-EC"/>
</dbReference>
<dbReference type="InterPro" id="IPR002649">
    <property type="entry name" value="tRNA_m1G_MeTrfase_TrmD"/>
</dbReference>
<dbReference type="PANTHER" id="PTHR46417:SF1">
    <property type="entry name" value="TRNA (GUANINE-N(1)-)-METHYLTRANSFERASE"/>
    <property type="match status" value="1"/>
</dbReference>
<dbReference type="EMBL" id="CAEZXD010000004">
    <property type="protein sequence ID" value="CAB4669511.1"/>
    <property type="molecule type" value="Genomic_DNA"/>
</dbReference>
<comment type="subcellular location">
    <subcellularLocation>
        <location evidence="2">Cytoplasm</location>
    </subcellularLocation>
</comment>
<sequence length="236" mass="25719">MNNVNRFDVITIFPEYLAPLNLSLIGKAQAAGLISVAIHDLRDQTSDVHGSVDDTPYGGGAGMVMSPEPWGSAIDSVAELVPNEVHELIVLTPAGQKLTQELAIELTKSKHLIFACGRYEGIDVRVSDFYSTQKNFKVREVSIGDYVLGGGEVATLVIMEAIIRLLPGVIGNPASLDEESHTLTSDGGALVEYPNYTKPKEWRGLSVPDVLLSGNHSEIAKWRLEQALIRTKNRLR</sequence>
<evidence type="ECO:0000313" key="20">
    <source>
        <dbReference type="EMBL" id="CAB4959576.1"/>
    </source>
</evidence>
<feature type="domain" description="tRNA methyltransferase TRMD/TRM10-type" evidence="15">
    <location>
        <begin position="6"/>
        <end position="234"/>
    </location>
</feature>
<dbReference type="CDD" id="cd18080">
    <property type="entry name" value="TrmD-like"/>
    <property type="match status" value="1"/>
</dbReference>
<comment type="catalytic activity">
    <reaction evidence="14">
        <text>guanosine(37) in tRNA + S-adenosyl-L-methionine = N(1)-methylguanosine(37) in tRNA + S-adenosyl-L-homocysteine + H(+)</text>
        <dbReference type="Rhea" id="RHEA:36899"/>
        <dbReference type="Rhea" id="RHEA-COMP:10145"/>
        <dbReference type="Rhea" id="RHEA-COMP:10147"/>
        <dbReference type="ChEBI" id="CHEBI:15378"/>
        <dbReference type="ChEBI" id="CHEBI:57856"/>
        <dbReference type="ChEBI" id="CHEBI:59789"/>
        <dbReference type="ChEBI" id="CHEBI:73542"/>
        <dbReference type="ChEBI" id="CHEBI:74269"/>
        <dbReference type="EC" id="2.1.1.228"/>
    </reaction>
</comment>
<organism evidence="16">
    <name type="scientific">freshwater metagenome</name>
    <dbReference type="NCBI Taxonomy" id="449393"/>
    <lineage>
        <taxon>unclassified sequences</taxon>
        <taxon>metagenomes</taxon>
        <taxon>ecological metagenomes</taxon>
    </lineage>
</organism>
<dbReference type="HAMAP" id="MF_00605">
    <property type="entry name" value="TrmD"/>
    <property type="match status" value="1"/>
</dbReference>
<protein>
    <recommendedName>
        <fullName evidence="6">tRNA (guanine-N(1)-)-methyltransferase</fullName>
        <ecNumber evidence="5">2.1.1.228</ecNumber>
    </recommendedName>
    <alternativeName>
        <fullName evidence="12">M1G-methyltransferase</fullName>
    </alternativeName>
    <alternativeName>
        <fullName evidence="13">tRNA [GM37] methyltransferase</fullName>
    </alternativeName>
</protein>
<keyword evidence="9" id="KW-0808">Transferase</keyword>
<evidence type="ECO:0000256" key="8">
    <source>
        <dbReference type="ARBA" id="ARBA00022603"/>
    </source>
</evidence>